<keyword evidence="1" id="KW-0472">Membrane</keyword>
<evidence type="ECO:0000256" key="1">
    <source>
        <dbReference type="SAM" id="Phobius"/>
    </source>
</evidence>
<proteinExistence type="predicted"/>
<name>A0ABN5Z155_9MYCO</name>
<evidence type="ECO:0008006" key="4">
    <source>
        <dbReference type="Google" id="ProtNLM"/>
    </source>
</evidence>
<keyword evidence="1" id="KW-0812">Transmembrane</keyword>
<dbReference type="RefSeq" id="WP_138230319.1">
    <property type="nucleotide sequence ID" value="NZ_AP022577.1"/>
</dbReference>
<keyword evidence="1" id="KW-1133">Transmembrane helix</keyword>
<evidence type="ECO:0000313" key="2">
    <source>
        <dbReference type="EMBL" id="BBX87880.1"/>
    </source>
</evidence>
<reference evidence="2 3" key="1">
    <citation type="journal article" date="2019" name="Emerg. Microbes Infect.">
        <title>Comprehensive subspecies identification of 175 nontuberculous mycobacteria species based on 7547 genomic profiles.</title>
        <authorList>
            <person name="Matsumoto Y."/>
            <person name="Kinjo T."/>
            <person name="Motooka D."/>
            <person name="Nabeya D."/>
            <person name="Jung N."/>
            <person name="Uechi K."/>
            <person name="Horii T."/>
            <person name="Iida T."/>
            <person name="Fujita J."/>
            <person name="Nakamura S."/>
        </authorList>
    </citation>
    <scope>NUCLEOTIDE SEQUENCE [LARGE SCALE GENOMIC DNA]</scope>
    <source>
        <strain evidence="2 3">JCM 15296</strain>
    </source>
</reference>
<protein>
    <recommendedName>
        <fullName evidence="4">Integral membrane protein</fullName>
    </recommendedName>
</protein>
<sequence length="96" mass="10176">MFAPVTRSAIYLADLTDPTSDGMLTKIVNYGLGALMVLVAIFGGWFAFSVWLEKKGKKEAIVEIRHIALGVIVVEAFLGAVIAIANYGSGLGNGFV</sequence>
<dbReference type="EMBL" id="AP022577">
    <property type="protein sequence ID" value="BBX87880.1"/>
    <property type="molecule type" value="Genomic_DNA"/>
</dbReference>
<feature type="transmembrane region" description="Helical" evidence="1">
    <location>
        <begin position="64"/>
        <end position="87"/>
    </location>
</feature>
<gene>
    <name evidence="2" type="ORF">MAUB_57530</name>
</gene>
<keyword evidence="3" id="KW-1185">Reference proteome</keyword>
<accession>A0ABN5Z155</accession>
<organism evidence="2 3">
    <name type="scientific">Mycolicibacterium aubagnense</name>
    <dbReference type="NCBI Taxonomy" id="319707"/>
    <lineage>
        <taxon>Bacteria</taxon>
        <taxon>Bacillati</taxon>
        <taxon>Actinomycetota</taxon>
        <taxon>Actinomycetes</taxon>
        <taxon>Mycobacteriales</taxon>
        <taxon>Mycobacteriaceae</taxon>
        <taxon>Mycolicibacterium</taxon>
    </lineage>
</organism>
<evidence type="ECO:0000313" key="3">
    <source>
        <dbReference type="Proteomes" id="UP000465609"/>
    </source>
</evidence>
<feature type="transmembrane region" description="Helical" evidence="1">
    <location>
        <begin position="27"/>
        <end position="52"/>
    </location>
</feature>
<dbReference type="Proteomes" id="UP000465609">
    <property type="component" value="Chromosome"/>
</dbReference>